<comment type="caution">
    <text evidence="2">The sequence shown here is derived from an EMBL/GenBank/DDBJ whole genome shotgun (WGS) entry which is preliminary data.</text>
</comment>
<evidence type="ECO:0000256" key="1">
    <source>
        <dbReference type="SAM" id="MobiDB-lite"/>
    </source>
</evidence>
<accession>A0A392TXY6</accession>
<organism evidence="2 3">
    <name type="scientific">Trifolium medium</name>
    <dbReference type="NCBI Taxonomy" id="97028"/>
    <lineage>
        <taxon>Eukaryota</taxon>
        <taxon>Viridiplantae</taxon>
        <taxon>Streptophyta</taxon>
        <taxon>Embryophyta</taxon>
        <taxon>Tracheophyta</taxon>
        <taxon>Spermatophyta</taxon>
        <taxon>Magnoliopsida</taxon>
        <taxon>eudicotyledons</taxon>
        <taxon>Gunneridae</taxon>
        <taxon>Pentapetalae</taxon>
        <taxon>rosids</taxon>
        <taxon>fabids</taxon>
        <taxon>Fabales</taxon>
        <taxon>Fabaceae</taxon>
        <taxon>Papilionoideae</taxon>
        <taxon>50 kb inversion clade</taxon>
        <taxon>NPAAA clade</taxon>
        <taxon>Hologalegina</taxon>
        <taxon>IRL clade</taxon>
        <taxon>Trifolieae</taxon>
        <taxon>Trifolium</taxon>
    </lineage>
</organism>
<dbReference type="Proteomes" id="UP000265520">
    <property type="component" value="Unassembled WGS sequence"/>
</dbReference>
<protein>
    <submittedName>
        <fullName evidence="2">Uncharacterized protein</fullName>
    </submittedName>
</protein>
<dbReference type="AlphaFoldDB" id="A0A392TXY6"/>
<feature type="compositionally biased region" description="Basic and acidic residues" evidence="1">
    <location>
        <begin position="1"/>
        <end position="11"/>
    </location>
</feature>
<evidence type="ECO:0000313" key="3">
    <source>
        <dbReference type="Proteomes" id="UP000265520"/>
    </source>
</evidence>
<reference evidence="2 3" key="1">
    <citation type="journal article" date="2018" name="Front. Plant Sci.">
        <title>Red Clover (Trifolium pratense) and Zigzag Clover (T. medium) - A Picture of Genomic Similarities and Differences.</title>
        <authorList>
            <person name="Dluhosova J."/>
            <person name="Istvanek J."/>
            <person name="Nedelnik J."/>
            <person name="Repkova J."/>
        </authorList>
    </citation>
    <scope>NUCLEOTIDE SEQUENCE [LARGE SCALE GENOMIC DNA]</scope>
    <source>
        <strain evidence="3">cv. 10/8</strain>
        <tissue evidence="2">Leaf</tissue>
    </source>
</reference>
<proteinExistence type="predicted"/>
<sequence length="49" mass="5483">MNMRNAQHEYAQRASIRPKHKAEISQPGAPRHAYLRNAQLTETTPSAPG</sequence>
<name>A0A392TXY6_9FABA</name>
<keyword evidence="3" id="KW-1185">Reference proteome</keyword>
<evidence type="ECO:0000313" key="2">
    <source>
        <dbReference type="EMBL" id="MCI66031.1"/>
    </source>
</evidence>
<feature type="region of interest" description="Disordered" evidence="1">
    <location>
        <begin position="1"/>
        <end position="49"/>
    </location>
</feature>
<feature type="compositionally biased region" description="Polar residues" evidence="1">
    <location>
        <begin position="38"/>
        <end position="49"/>
    </location>
</feature>
<dbReference type="EMBL" id="LXQA010687187">
    <property type="protein sequence ID" value="MCI66031.1"/>
    <property type="molecule type" value="Genomic_DNA"/>
</dbReference>
<feature type="non-terminal residue" evidence="2">
    <location>
        <position position="49"/>
    </location>
</feature>